<dbReference type="RefSeq" id="WP_119323560.1">
    <property type="nucleotide sequence ID" value="NZ_AP025739.1"/>
</dbReference>
<dbReference type="Proteomes" id="UP000287394">
    <property type="component" value="Chromosome"/>
</dbReference>
<gene>
    <name evidence="1" type="ORF">CCAX7_21580</name>
</gene>
<proteinExistence type="predicted"/>
<sequence length="269" mass="29235">MLDELGNVENLRGRVLGPDGKPSSNAHILLYMMFSEEIDIDLWPQMSFLGTDADGGFSVEMPPGVLSVRLRARDGHFVTREALALTMPANDVTLQLDENAAVSLTGIVRNEEGQAIAGSLIVWYLYEVHSGFGYPARTQDDGRFLIGDLWPDLSYGVEIHAEGYELTRRYDLTAPPPGETCDLGAISPQKALYHVAGQLLDEWGAPVAGVLVTAEGPQTHLRQQVSDADGRFHITGVGSGSVDINVLHGERSAWMRLQAGDPDVKVIVK</sequence>
<dbReference type="InterPro" id="IPR013784">
    <property type="entry name" value="Carb-bd-like_fold"/>
</dbReference>
<name>A0A402D250_9BACT</name>
<dbReference type="KEGG" id="ccot:CCAX7_21580"/>
<organism evidence="1 2">
    <name type="scientific">Capsulimonas corticalis</name>
    <dbReference type="NCBI Taxonomy" id="2219043"/>
    <lineage>
        <taxon>Bacteria</taxon>
        <taxon>Bacillati</taxon>
        <taxon>Armatimonadota</taxon>
        <taxon>Armatimonadia</taxon>
        <taxon>Capsulimonadales</taxon>
        <taxon>Capsulimonadaceae</taxon>
        <taxon>Capsulimonas</taxon>
    </lineage>
</organism>
<protein>
    <submittedName>
        <fullName evidence="1">Uncharacterized protein</fullName>
    </submittedName>
</protein>
<evidence type="ECO:0000313" key="1">
    <source>
        <dbReference type="EMBL" id="BDI30107.1"/>
    </source>
</evidence>
<dbReference type="EMBL" id="AP025739">
    <property type="protein sequence ID" value="BDI30107.1"/>
    <property type="molecule type" value="Genomic_DNA"/>
</dbReference>
<dbReference type="SUPFAM" id="SSF49452">
    <property type="entry name" value="Starch-binding domain-like"/>
    <property type="match status" value="2"/>
</dbReference>
<dbReference type="AlphaFoldDB" id="A0A402D250"/>
<dbReference type="GO" id="GO:0030246">
    <property type="term" value="F:carbohydrate binding"/>
    <property type="evidence" value="ECO:0007669"/>
    <property type="project" value="InterPro"/>
</dbReference>
<accession>A0A402D250</accession>
<keyword evidence="2" id="KW-1185">Reference proteome</keyword>
<reference evidence="1 2" key="1">
    <citation type="journal article" date="2019" name="Int. J. Syst. Evol. Microbiol.">
        <title>Capsulimonas corticalis gen. nov., sp. nov., an aerobic capsulated bacterium, of a novel bacterial order, Capsulimonadales ord. nov., of the class Armatimonadia of the phylum Armatimonadetes.</title>
        <authorList>
            <person name="Li J."/>
            <person name="Kudo C."/>
            <person name="Tonouchi A."/>
        </authorList>
    </citation>
    <scope>NUCLEOTIDE SEQUENCE [LARGE SCALE GENOMIC DNA]</scope>
    <source>
        <strain evidence="1 2">AX-7</strain>
    </source>
</reference>
<dbReference type="OrthoDB" id="176752at2"/>
<evidence type="ECO:0000313" key="2">
    <source>
        <dbReference type="Proteomes" id="UP000287394"/>
    </source>
</evidence>